<sequence length="129" mass="14259">MRFGILSSPWGTQPCSPGSPHSCGHNCHNPLLDIRSEKATQPHVGQSFCSTNWHMKKCSMYPCNGDPSQRKEQQYLATGLAVLSLCCKSDVKNAPMQPANFIQVLHLPRSRTSVTLIEEPSVYRCTGLT</sequence>
<name>A0A7S1J326_9EUGL</name>
<dbReference type="EMBL" id="HBGA01111872">
    <property type="protein sequence ID" value="CAD9030468.1"/>
    <property type="molecule type" value="Transcribed_RNA"/>
</dbReference>
<protein>
    <submittedName>
        <fullName evidence="1">Uncharacterized protein</fullName>
    </submittedName>
</protein>
<gene>
    <name evidence="1" type="ORF">EGYM00392_LOCUS41608</name>
</gene>
<accession>A0A7S1J326</accession>
<proteinExistence type="predicted"/>
<dbReference type="AlphaFoldDB" id="A0A7S1J326"/>
<evidence type="ECO:0000313" key="1">
    <source>
        <dbReference type="EMBL" id="CAD9030468.1"/>
    </source>
</evidence>
<organism evidence="1">
    <name type="scientific">Eutreptiella gymnastica</name>
    <dbReference type="NCBI Taxonomy" id="73025"/>
    <lineage>
        <taxon>Eukaryota</taxon>
        <taxon>Discoba</taxon>
        <taxon>Euglenozoa</taxon>
        <taxon>Euglenida</taxon>
        <taxon>Spirocuta</taxon>
        <taxon>Euglenophyceae</taxon>
        <taxon>Eutreptiales</taxon>
        <taxon>Eutreptiaceae</taxon>
        <taxon>Eutreptiella</taxon>
    </lineage>
</organism>
<reference evidence="1" key="1">
    <citation type="submission" date="2021-01" db="EMBL/GenBank/DDBJ databases">
        <authorList>
            <person name="Corre E."/>
            <person name="Pelletier E."/>
            <person name="Niang G."/>
            <person name="Scheremetjew M."/>
            <person name="Finn R."/>
            <person name="Kale V."/>
            <person name="Holt S."/>
            <person name="Cochrane G."/>
            <person name="Meng A."/>
            <person name="Brown T."/>
            <person name="Cohen L."/>
        </authorList>
    </citation>
    <scope>NUCLEOTIDE SEQUENCE</scope>
    <source>
        <strain evidence="1">NIES-381</strain>
    </source>
</reference>